<evidence type="ECO:0000259" key="1">
    <source>
        <dbReference type="Pfam" id="PF00534"/>
    </source>
</evidence>
<feature type="domain" description="Glycosyl transferase family 1" evidence="1">
    <location>
        <begin position="147"/>
        <end position="303"/>
    </location>
</feature>
<dbReference type="PANTHER" id="PTHR12526:SF630">
    <property type="entry name" value="GLYCOSYLTRANSFERASE"/>
    <property type="match status" value="1"/>
</dbReference>
<keyword evidence="3" id="KW-1185">Reference proteome</keyword>
<dbReference type="Gene3D" id="3.40.50.2000">
    <property type="entry name" value="Glycogen Phosphorylase B"/>
    <property type="match status" value="2"/>
</dbReference>
<evidence type="ECO:0000313" key="3">
    <source>
        <dbReference type="Proteomes" id="UP000006085"/>
    </source>
</evidence>
<dbReference type="eggNOG" id="COG0438">
    <property type="taxonomic scope" value="Bacteria"/>
</dbReference>
<name>K1LVC6_9FLAO</name>
<dbReference type="Proteomes" id="UP000006085">
    <property type="component" value="Unassembled WGS sequence"/>
</dbReference>
<proteinExistence type="predicted"/>
<sequence length="326" mass="38600">MDEQYKNIPLFFEKNDRVHIHYISMKSKMFRKTLENYLCSQSFDITIGIALSDSVFNDLYKINDGSKKIMEFHTSYKYVYGFSNWRYDLKNWFKDKKRFLKFIHTARKYDAFVCLSEGGKKKFKKYINRIFFIGNPIDIIALPNPKYESKKVIAVGRLEPVKQFSRLIDMWVKIVNDFPDWQLNIYGEGPLKEELERKIYRLNMEKTIFLKGKNPDILQQMLNHSILVLTSQYEGFPNVLLEASMCKIPIVTFNSGFGIKEILSKSNGGYLIPLNNEKIFIQQLSKLMKSKDKRSEMGKKGENVLQYYNIEKVMKQWDSLFHKLIQ</sequence>
<comment type="caution">
    <text evidence="2">The sequence shown here is derived from an EMBL/GenBank/DDBJ whole genome shotgun (WGS) entry which is preliminary data.</text>
</comment>
<dbReference type="OrthoDB" id="9811239at2"/>
<dbReference type="EMBL" id="AGYA01000009">
    <property type="protein sequence ID" value="EKB58871.1"/>
    <property type="molecule type" value="Genomic_DNA"/>
</dbReference>
<dbReference type="STRING" id="883096.HMPREF9699_00502"/>
<dbReference type="InterPro" id="IPR001296">
    <property type="entry name" value="Glyco_trans_1"/>
</dbReference>
<dbReference type="PANTHER" id="PTHR12526">
    <property type="entry name" value="GLYCOSYLTRANSFERASE"/>
    <property type="match status" value="1"/>
</dbReference>
<dbReference type="HOGENOM" id="CLU_009583_0_0_10"/>
<dbReference type="AlphaFoldDB" id="K1LVC6"/>
<gene>
    <name evidence="2" type="ORF">HMPREF9699_00502</name>
</gene>
<dbReference type="SUPFAM" id="SSF53756">
    <property type="entry name" value="UDP-Glycosyltransferase/glycogen phosphorylase"/>
    <property type="match status" value="1"/>
</dbReference>
<accession>K1LVC6</accession>
<dbReference type="GO" id="GO:0016757">
    <property type="term" value="F:glycosyltransferase activity"/>
    <property type="evidence" value="ECO:0007669"/>
    <property type="project" value="InterPro"/>
</dbReference>
<dbReference type="RefSeq" id="WP_002662150.1">
    <property type="nucleotide sequence ID" value="NZ_JH932293.1"/>
</dbReference>
<evidence type="ECO:0000313" key="2">
    <source>
        <dbReference type="EMBL" id="EKB58871.1"/>
    </source>
</evidence>
<organism evidence="2 3">
    <name type="scientific">Bergeyella zoohelcum ATCC 43767</name>
    <dbReference type="NCBI Taxonomy" id="883096"/>
    <lineage>
        <taxon>Bacteria</taxon>
        <taxon>Pseudomonadati</taxon>
        <taxon>Bacteroidota</taxon>
        <taxon>Flavobacteriia</taxon>
        <taxon>Flavobacteriales</taxon>
        <taxon>Weeksellaceae</taxon>
        <taxon>Bergeyella</taxon>
    </lineage>
</organism>
<dbReference type="Pfam" id="PF00534">
    <property type="entry name" value="Glycos_transf_1"/>
    <property type="match status" value="1"/>
</dbReference>
<reference evidence="2 3" key="1">
    <citation type="submission" date="2012-07" db="EMBL/GenBank/DDBJ databases">
        <title>The Genome Sequence of Bergeyella zoohelcum ATCC 43767.</title>
        <authorList>
            <consortium name="The Broad Institute Genome Sequencing Platform"/>
            <person name="Earl A."/>
            <person name="Ward D."/>
            <person name="Feldgarden M."/>
            <person name="Gevers D."/>
            <person name="Huys G."/>
            <person name="Walker B."/>
            <person name="Young S.K."/>
            <person name="Zeng Q."/>
            <person name="Gargeya S."/>
            <person name="Fitzgerald M."/>
            <person name="Haas B."/>
            <person name="Abouelleil A."/>
            <person name="Alvarado L."/>
            <person name="Arachchi H.M."/>
            <person name="Berlin A.M."/>
            <person name="Chapman S.B."/>
            <person name="Goldberg J."/>
            <person name="Griggs A."/>
            <person name="Gujja S."/>
            <person name="Hansen M."/>
            <person name="Howarth C."/>
            <person name="Imamovic A."/>
            <person name="Larimer J."/>
            <person name="McCowen C."/>
            <person name="Montmayeur A."/>
            <person name="Murphy C."/>
            <person name="Neiman D."/>
            <person name="Pearson M."/>
            <person name="Priest M."/>
            <person name="Roberts A."/>
            <person name="Saif S."/>
            <person name="Shea T."/>
            <person name="Sisk P."/>
            <person name="Sykes S."/>
            <person name="Wortman J."/>
            <person name="Nusbaum C."/>
            <person name="Birren B."/>
        </authorList>
    </citation>
    <scope>NUCLEOTIDE SEQUENCE [LARGE SCALE GENOMIC DNA]</scope>
    <source>
        <strain evidence="2 3">ATCC 43767</strain>
    </source>
</reference>
<protein>
    <recommendedName>
        <fullName evidence="1">Glycosyl transferase family 1 domain-containing protein</fullName>
    </recommendedName>
</protein>